<dbReference type="STRING" id="1841610.A6X21_17070"/>
<evidence type="ECO:0000256" key="4">
    <source>
        <dbReference type="ARBA" id="ARBA00022692"/>
    </source>
</evidence>
<feature type="transmembrane region" description="Helical" evidence="7">
    <location>
        <begin position="419"/>
        <end position="444"/>
    </location>
</feature>
<evidence type="ECO:0000256" key="2">
    <source>
        <dbReference type="ARBA" id="ARBA00005236"/>
    </source>
</evidence>
<sequence length="516" mass="56637">MYKLLLCQKYLRTRYIALASIISVMLGVATMIVVNSVMAGFSSEMRDRIKGLLSDVVIETNGYDGEKNPDAHAALVKKVVGEHIAGMTTTVEIYGMISFEYAGQWITRPVTLIGIDPQSKAEVGPLVDYLQSYRQEKEGDEVVREAERQANEPPGWSLTSSARNYRRDRAAQEAFFREQRLHDQRQRGAAVPEDRKPAVDDSVVDPFAMEAQANGAAVPPAPVDPTEPLPGKLYIGAGLISFPFEDAETGKIRTQWMVRTGDDVKISTVTAGTPQPVYFNATVVDTFKSGMSEYDSSLVFCNLEYLQQVRGMVHPTTGERAITSIQLKLKDFRSAGEVVDKLRAAFPPGLYTIRTWEQKQGPLLAAVDVESSILNVLLFLIITVAGFGILAIFFMIVVEKTRDIGVLKALGASSTGVMSIFLLYGLSLGVVGSGGGVACGLLFVRYINQIELVITYITGRKVFDERIYYFPEIPTYIDPWMVVSVALGAMGIAVLASILPARRAARLQPVQALRSE</sequence>
<comment type="subcellular location">
    <subcellularLocation>
        <location evidence="1">Cell membrane</location>
        <topology evidence="1">Multi-pass membrane protein</topology>
    </subcellularLocation>
</comment>
<dbReference type="GO" id="GO:0098797">
    <property type="term" value="C:plasma membrane protein complex"/>
    <property type="evidence" value="ECO:0007669"/>
    <property type="project" value="TreeGrafter"/>
</dbReference>
<evidence type="ECO:0000256" key="6">
    <source>
        <dbReference type="ARBA" id="ARBA00023136"/>
    </source>
</evidence>
<protein>
    <recommendedName>
        <fullName evidence="8">ABC3 transporter permease C-terminal domain-containing protein</fullName>
    </recommendedName>
</protein>
<evidence type="ECO:0000256" key="3">
    <source>
        <dbReference type="ARBA" id="ARBA00022475"/>
    </source>
</evidence>
<evidence type="ECO:0000313" key="10">
    <source>
        <dbReference type="Proteomes" id="UP000094828"/>
    </source>
</evidence>
<feature type="transmembrane region" description="Helical" evidence="7">
    <location>
        <begin position="15"/>
        <end position="41"/>
    </location>
</feature>
<dbReference type="InterPro" id="IPR051447">
    <property type="entry name" value="Lipoprotein-release_system"/>
</dbReference>
<keyword evidence="3" id="KW-1003">Cell membrane</keyword>
<dbReference type="Proteomes" id="UP000094828">
    <property type="component" value="Unassembled WGS sequence"/>
</dbReference>
<feature type="transmembrane region" description="Helical" evidence="7">
    <location>
        <begin position="376"/>
        <end position="398"/>
    </location>
</feature>
<feature type="domain" description="ABC3 transporter permease C-terminal" evidence="8">
    <location>
        <begin position="376"/>
        <end position="509"/>
    </location>
</feature>
<dbReference type="EMBL" id="LYDR01000033">
    <property type="protein sequence ID" value="ODA35514.1"/>
    <property type="molecule type" value="Genomic_DNA"/>
</dbReference>
<accession>A0A1C3EQI8</accession>
<dbReference type="PANTHER" id="PTHR30489">
    <property type="entry name" value="LIPOPROTEIN-RELEASING SYSTEM TRANSMEMBRANE PROTEIN LOLE"/>
    <property type="match status" value="1"/>
</dbReference>
<dbReference type="InterPro" id="IPR003838">
    <property type="entry name" value="ABC3_permease_C"/>
</dbReference>
<gene>
    <name evidence="9" type="ORF">A6X21_17070</name>
</gene>
<reference evidence="9 10" key="1">
    <citation type="submission" date="2016-05" db="EMBL/GenBank/DDBJ databases">
        <title>Genomic and physiological characterization of Planctopirus sp. isolated from fresh water lake.</title>
        <authorList>
            <person name="Subhash Y."/>
            <person name="Ramana C."/>
        </authorList>
    </citation>
    <scope>NUCLEOTIDE SEQUENCE [LARGE SCALE GENOMIC DNA]</scope>
    <source>
        <strain evidence="9 10">JC280</strain>
    </source>
</reference>
<dbReference type="PANTHER" id="PTHR30489:SF0">
    <property type="entry name" value="LIPOPROTEIN-RELEASING SYSTEM TRANSMEMBRANE PROTEIN LOLE"/>
    <property type="match status" value="1"/>
</dbReference>
<dbReference type="OrthoDB" id="9808461at2"/>
<comment type="caution">
    <text evidence="9">The sequence shown here is derived from an EMBL/GenBank/DDBJ whole genome shotgun (WGS) entry which is preliminary data.</text>
</comment>
<dbReference type="GO" id="GO:0044874">
    <property type="term" value="P:lipoprotein localization to outer membrane"/>
    <property type="evidence" value="ECO:0007669"/>
    <property type="project" value="TreeGrafter"/>
</dbReference>
<keyword evidence="4 7" id="KW-0812">Transmembrane</keyword>
<dbReference type="AlphaFoldDB" id="A0A1C3EQI8"/>
<evidence type="ECO:0000259" key="8">
    <source>
        <dbReference type="Pfam" id="PF02687"/>
    </source>
</evidence>
<feature type="transmembrane region" description="Helical" evidence="7">
    <location>
        <begin position="480"/>
        <end position="499"/>
    </location>
</feature>
<comment type="similarity">
    <text evidence="2">Belongs to the ABC-4 integral membrane protein family. LolC/E subfamily.</text>
</comment>
<keyword evidence="6 7" id="KW-0472">Membrane</keyword>
<evidence type="ECO:0000256" key="5">
    <source>
        <dbReference type="ARBA" id="ARBA00022989"/>
    </source>
</evidence>
<proteinExistence type="inferred from homology"/>
<evidence type="ECO:0000256" key="7">
    <source>
        <dbReference type="SAM" id="Phobius"/>
    </source>
</evidence>
<dbReference type="Pfam" id="PF02687">
    <property type="entry name" value="FtsX"/>
    <property type="match status" value="1"/>
</dbReference>
<evidence type="ECO:0000256" key="1">
    <source>
        <dbReference type="ARBA" id="ARBA00004651"/>
    </source>
</evidence>
<organism evidence="9 10">
    <name type="scientific">Planctopirus hydrillae</name>
    <dbReference type="NCBI Taxonomy" id="1841610"/>
    <lineage>
        <taxon>Bacteria</taxon>
        <taxon>Pseudomonadati</taxon>
        <taxon>Planctomycetota</taxon>
        <taxon>Planctomycetia</taxon>
        <taxon>Planctomycetales</taxon>
        <taxon>Planctomycetaceae</taxon>
        <taxon>Planctopirus</taxon>
    </lineage>
</organism>
<name>A0A1C3EQI8_9PLAN</name>
<keyword evidence="5 7" id="KW-1133">Transmembrane helix</keyword>
<evidence type="ECO:0000313" key="9">
    <source>
        <dbReference type="EMBL" id="ODA35514.1"/>
    </source>
</evidence>
<dbReference type="RefSeq" id="WP_068846000.1">
    <property type="nucleotide sequence ID" value="NZ_LYDR01000033.1"/>
</dbReference>
<keyword evidence="10" id="KW-1185">Reference proteome</keyword>